<dbReference type="AlphaFoldDB" id="A0A3A6TLH0"/>
<evidence type="ECO:0000256" key="3">
    <source>
        <dbReference type="ARBA" id="ARBA00022448"/>
    </source>
</evidence>
<comment type="caution">
    <text evidence="15">The sequence shown here is derived from an EMBL/GenBank/DDBJ whole genome shotgun (WGS) entry which is preliminary data.</text>
</comment>
<name>A0A3A6TLH0_9GAMM</name>
<keyword evidence="8" id="KW-0798">TonB box</keyword>
<keyword evidence="9 12" id="KW-0472">Membrane</keyword>
<gene>
    <name evidence="15" type="ORF">D5R81_12780</name>
</gene>
<evidence type="ECO:0000256" key="9">
    <source>
        <dbReference type="ARBA" id="ARBA00023136"/>
    </source>
</evidence>
<evidence type="ECO:0000256" key="13">
    <source>
        <dbReference type="SAM" id="SignalP"/>
    </source>
</evidence>
<evidence type="ECO:0000259" key="14">
    <source>
        <dbReference type="Pfam" id="PF07715"/>
    </source>
</evidence>
<evidence type="ECO:0000256" key="7">
    <source>
        <dbReference type="ARBA" id="ARBA00023065"/>
    </source>
</evidence>
<keyword evidence="6 13" id="KW-0732">Signal</keyword>
<dbReference type="RefSeq" id="WP_121854024.1">
    <property type="nucleotide sequence ID" value="NZ_CP037952.1"/>
</dbReference>
<keyword evidence="16" id="KW-1185">Reference proteome</keyword>
<dbReference type="InterPro" id="IPR036942">
    <property type="entry name" value="Beta-barrel_TonB_sf"/>
</dbReference>
<evidence type="ECO:0000256" key="11">
    <source>
        <dbReference type="ARBA" id="ARBA00023237"/>
    </source>
</evidence>
<keyword evidence="3 12" id="KW-0813">Transport</keyword>
<evidence type="ECO:0000313" key="16">
    <source>
        <dbReference type="Proteomes" id="UP000273022"/>
    </source>
</evidence>
<dbReference type="OrthoDB" id="127311at2"/>
<evidence type="ECO:0000256" key="12">
    <source>
        <dbReference type="PROSITE-ProRule" id="PRU01360"/>
    </source>
</evidence>
<reference evidence="15 16" key="1">
    <citation type="submission" date="2018-09" db="EMBL/GenBank/DDBJ databases">
        <title>Phylogeny of the Shewanellaceae, and recommendation for two new genera, Pseudoshewanella and Parashewanella.</title>
        <authorList>
            <person name="Wang G."/>
        </authorList>
    </citation>
    <scope>NUCLEOTIDE SEQUENCE [LARGE SCALE GENOMIC DNA]</scope>
    <source>
        <strain evidence="15 16">KCTC 22492</strain>
    </source>
</reference>
<dbReference type="Proteomes" id="UP000273022">
    <property type="component" value="Unassembled WGS sequence"/>
</dbReference>
<evidence type="ECO:0000313" key="15">
    <source>
        <dbReference type="EMBL" id="RJY11951.1"/>
    </source>
</evidence>
<sequence length="804" mass="89551">MIPFRISLLAAACASTFIASPLYAAEKDVSAEKNKIERITVYGRQNQVVMDSGLATKSNMSLMETPAAVVIVDKELIEAQGITSLQDVLNNISGVIQAGNNYGIGDNIVVRGLGANYTFDGMYGGAGLGNTFNPTRSLTNIESVEVLKGPATGLYGMGSAGGVINLIEKKPQFESRHELTTEIGQWDSYSLAFDSTAGITDKLAYRVVGKSAQSDGYRGLGSDRDEIYGSLKYLVTDSQDVMFSVAYINDALAVDSIGDPIRIYNEASTGKPAEEATWEDLVNDPNGLGLQLTDEQRKQLADSLASGDGVTPFDLNGQGLISPLSKDNQGEELRFKLTHNIYFTDNLFLNQQLQYRDYTSGFTRQTGAYNYVYWNRKGVVNANPRAPLVEDGVLYPFAARRQEYRKVDADESSMQYFADLRYDFQIDGINNEILVNANYEDRDIDFQRYSIYDADKTINDKDGNQIYQGQLSYIYDIRNPNWDHGNFEDYDPLLTSNYKKSVSAWGVGIQHVGYFGEYFTSRIGVAFNEIKQTYQHLGVDERYRASAAAPTPEEDSKDKGITYNLGVTYRPFENMSVFINHSKGRTAYSILGAIKASDQEREDSESVSNDLGFRYKAFDDQLLASLVVFESARTNIAYTNPEYRDNPDAPGIPQFLYDGEEKTKGVELDVNAQLDDQWMVNINGLYQDARDQDDELKKGIPFVTASAWVTHTNDWFNLSNPMNISLGAQYVDKRTAGSSSFGIPYGYVPAYTIMNAAFSYKAEAWKVQLNVNNLLNKDYYSKAMFLGGTPGEERNVKLTLNYAL</sequence>
<dbReference type="InterPro" id="IPR037066">
    <property type="entry name" value="Plug_dom_sf"/>
</dbReference>
<keyword evidence="10 15" id="KW-0675">Receptor</keyword>
<dbReference type="EMBL" id="QYYH01000078">
    <property type="protein sequence ID" value="RJY11951.1"/>
    <property type="molecule type" value="Genomic_DNA"/>
</dbReference>
<evidence type="ECO:0000256" key="6">
    <source>
        <dbReference type="ARBA" id="ARBA00022729"/>
    </source>
</evidence>
<dbReference type="Gene3D" id="2.170.130.10">
    <property type="entry name" value="TonB-dependent receptor, plug domain"/>
    <property type="match status" value="1"/>
</dbReference>
<evidence type="ECO:0000256" key="10">
    <source>
        <dbReference type="ARBA" id="ARBA00023170"/>
    </source>
</evidence>
<comment type="similarity">
    <text evidence="2 12">Belongs to the TonB-dependent receptor family.</text>
</comment>
<evidence type="ECO:0000256" key="1">
    <source>
        <dbReference type="ARBA" id="ARBA00004571"/>
    </source>
</evidence>
<dbReference type="GO" id="GO:0009279">
    <property type="term" value="C:cell outer membrane"/>
    <property type="evidence" value="ECO:0007669"/>
    <property type="project" value="UniProtKB-SubCell"/>
</dbReference>
<accession>A0A3A6TLH0</accession>
<dbReference type="PANTHER" id="PTHR32552:SF90">
    <property type="entry name" value="METAL-PSEUDOPALINE RECEPTOR CNTO"/>
    <property type="match status" value="1"/>
</dbReference>
<keyword evidence="5 12" id="KW-0812">Transmembrane</keyword>
<organism evidence="15 16">
    <name type="scientific">Parashewanella spongiae</name>
    <dbReference type="NCBI Taxonomy" id="342950"/>
    <lineage>
        <taxon>Bacteria</taxon>
        <taxon>Pseudomonadati</taxon>
        <taxon>Pseudomonadota</taxon>
        <taxon>Gammaproteobacteria</taxon>
        <taxon>Alteromonadales</taxon>
        <taxon>Shewanellaceae</taxon>
        <taxon>Parashewanella</taxon>
    </lineage>
</organism>
<dbReference type="PROSITE" id="PS52016">
    <property type="entry name" value="TONB_DEPENDENT_REC_3"/>
    <property type="match status" value="1"/>
</dbReference>
<comment type="subcellular location">
    <subcellularLocation>
        <location evidence="1 12">Cell outer membrane</location>
        <topology evidence="1 12">Multi-pass membrane protein</topology>
    </subcellularLocation>
</comment>
<dbReference type="Pfam" id="PF07715">
    <property type="entry name" value="Plug"/>
    <property type="match status" value="1"/>
</dbReference>
<dbReference type="GO" id="GO:0015891">
    <property type="term" value="P:siderophore transport"/>
    <property type="evidence" value="ECO:0007669"/>
    <property type="project" value="UniProtKB-ARBA"/>
</dbReference>
<feature type="chain" id="PRO_5017455436" evidence="13">
    <location>
        <begin position="25"/>
        <end position="804"/>
    </location>
</feature>
<protein>
    <submittedName>
        <fullName evidence="15">TonB-dependent receptor</fullName>
    </submittedName>
</protein>
<keyword evidence="11 12" id="KW-0998">Cell outer membrane</keyword>
<feature type="domain" description="TonB-dependent receptor plug" evidence="14">
    <location>
        <begin position="62"/>
        <end position="163"/>
    </location>
</feature>
<keyword evidence="7" id="KW-0406">Ion transport</keyword>
<evidence type="ECO:0000256" key="4">
    <source>
        <dbReference type="ARBA" id="ARBA00022452"/>
    </source>
</evidence>
<dbReference type="PANTHER" id="PTHR32552">
    <property type="entry name" value="FERRICHROME IRON RECEPTOR-RELATED"/>
    <property type="match status" value="1"/>
</dbReference>
<feature type="signal peptide" evidence="13">
    <location>
        <begin position="1"/>
        <end position="24"/>
    </location>
</feature>
<dbReference type="InterPro" id="IPR039426">
    <property type="entry name" value="TonB-dep_rcpt-like"/>
</dbReference>
<proteinExistence type="inferred from homology"/>
<evidence type="ECO:0000256" key="8">
    <source>
        <dbReference type="ARBA" id="ARBA00023077"/>
    </source>
</evidence>
<dbReference type="Gene3D" id="2.40.170.20">
    <property type="entry name" value="TonB-dependent receptor, beta-barrel domain"/>
    <property type="match status" value="1"/>
</dbReference>
<dbReference type="GO" id="GO:0015344">
    <property type="term" value="F:siderophore uptake transmembrane transporter activity"/>
    <property type="evidence" value="ECO:0007669"/>
    <property type="project" value="TreeGrafter"/>
</dbReference>
<dbReference type="FunFam" id="2.170.130.10:FF:000001">
    <property type="entry name" value="Catecholate siderophore TonB-dependent receptor"/>
    <property type="match status" value="1"/>
</dbReference>
<dbReference type="InterPro" id="IPR012910">
    <property type="entry name" value="Plug_dom"/>
</dbReference>
<keyword evidence="4 12" id="KW-1134">Transmembrane beta strand</keyword>
<evidence type="ECO:0000256" key="5">
    <source>
        <dbReference type="ARBA" id="ARBA00022692"/>
    </source>
</evidence>
<evidence type="ECO:0000256" key="2">
    <source>
        <dbReference type="ARBA" id="ARBA00009810"/>
    </source>
</evidence>
<dbReference type="SUPFAM" id="SSF56935">
    <property type="entry name" value="Porins"/>
    <property type="match status" value="1"/>
</dbReference>